<organism evidence="2 3">
    <name type="scientific">Paenibacillus nicotianae</name>
    <dbReference type="NCBI Taxonomy" id="1526551"/>
    <lineage>
        <taxon>Bacteria</taxon>
        <taxon>Bacillati</taxon>
        <taxon>Bacillota</taxon>
        <taxon>Bacilli</taxon>
        <taxon>Bacillales</taxon>
        <taxon>Paenibacillaceae</taxon>
        <taxon>Paenibacillus</taxon>
    </lineage>
</organism>
<sequence length="220" mass="26252">MSTFMNHDFNQWLEQTFPQMKLEVPLFYNFPLGLRFELGVPYRGIDDPTYFEQLEQRAISLFEAVFAESEQVCVMTFTYQTALSDIKHIYRNEVQVLENYLQLECLPQVILHSERPDYDEDTAELMGYIQSRYVWCTLGDLDYGGILKAIGYTDFPEREASLVERVFFIEPKQQIIFHMYDDRGLDIVGMQQESLQRLYHQYYDWLLPYDMEKMNQVFGI</sequence>
<dbReference type="InterPro" id="IPR024976">
    <property type="entry name" value="DUF3885"/>
</dbReference>
<evidence type="ECO:0000313" key="3">
    <source>
        <dbReference type="Proteomes" id="UP001597403"/>
    </source>
</evidence>
<protein>
    <submittedName>
        <fullName evidence="2">DUF3885 domain-containing protein</fullName>
    </submittedName>
</protein>
<dbReference type="EMBL" id="JBHUGF010000010">
    <property type="protein sequence ID" value="MFD1991388.1"/>
    <property type="molecule type" value="Genomic_DNA"/>
</dbReference>
<dbReference type="Proteomes" id="UP001597403">
    <property type="component" value="Unassembled WGS sequence"/>
</dbReference>
<comment type="caution">
    <text evidence="2">The sequence shown here is derived from an EMBL/GenBank/DDBJ whole genome shotgun (WGS) entry which is preliminary data.</text>
</comment>
<evidence type="ECO:0000313" key="2">
    <source>
        <dbReference type="EMBL" id="MFD1991388.1"/>
    </source>
</evidence>
<gene>
    <name evidence="2" type="ORF">ACFSGI_15550</name>
</gene>
<reference evidence="3" key="1">
    <citation type="journal article" date="2019" name="Int. J. Syst. Evol. Microbiol.">
        <title>The Global Catalogue of Microorganisms (GCM) 10K type strain sequencing project: providing services to taxonomists for standard genome sequencing and annotation.</title>
        <authorList>
            <consortium name="The Broad Institute Genomics Platform"/>
            <consortium name="The Broad Institute Genome Sequencing Center for Infectious Disease"/>
            <person name="Wu L."/>
            <person name="Ma J."/>
        </authorList>
    </citation>
    <scope>NUCLEOTIDE SEQUENCE [LARGE SCALE GENOMIC DNA]</scope>
    <source>
        <strain evidence="3">CGMCC 1.15067</strain>
    </source>
</reference>
<feature type="domain" description="DUF3885" evidence="1">
    <location>
        <begin position="10"/>
        <end position="210"/>
    </location>
</feature>
<name>A0ABW4UUZ1_9BACL</name>
<evidence type="ECO:0000259" key="1">
    <source>
        <dbReference type="Pfam" id="PF13021"/>
    </source>
</evidence>
<accession>A0ABW4UUZ1</accession>
<proteinExistence type="predicted"/>
<keyword evidence="3" id="KW-1185">Reference proteome</keyword>
<dbReference type="Pfam" id="PF13021">
    <property type="entry name" value="DUF3885"/>
    <property type="match status" value="1"/>
</dbReference>